<accession>A0A822Y872</accession>
<evidence type="ECO:0000313" key="5">
    <source>
        <dbReference type="EMBL" id="DAD28700.1"/>
    </source>
</evidence>
<dbReference type="PANTHER" id="PTHR45959">
    <property type="entry name" value="BHLH TRANSCRIPTION FACTOR"/>
    <property type="match status" value="1"/>
</dbReference>
<dbReference type="PROSITE" id="PS50888">
    <property type="entry name" value="BHLH"/>
    <property type="match status" value="1"/>
</dbReference>
<dbReference type="Gene3D" id="4.10.280.10">
    <property type="entry name" value="Helix-loop-helix DNA-binding domain"/>
    <property type="match status" value="1"/>
</dbReference>
<protein>
    <recommendedName>
        <fullName evidence="4">BHLH domain-containing protein</fullName>
    </recommendedName>
</protein>
<name>A0A822Y872_NELNU</name>
<dbReference type="AlphaFoldDB" id="A0A822Y872"/>
<evidence type="ECO:0000259" key="4">
    <source>
        <dbReference type="PROSITE" id="PS50888"/>
    </source>
</evidence>
<reference evidence="5 6" key="1">
    <citation type="journal article" date="2020" name="Mol. Biol. Evol.">
        <title>Distinct Expression and Methylation Patterns for Genes with Different Fates following a Single Whole-Genome Duplication in Flowering Plants.</title>
        <authorList>
            <person name="Shi T."/>
            <person name="Rahmani R.S."/>
            <person name="Gugger P.F."/>
            <person name="Wang M."/>
            <person name="Li H."/>
            <person name="Zhang Y."/>
            <person name="Li Z."/>
            <person name="Wang Q."/>
            <person name="Van de Peer Y."/>
            <person name="Marchal K."/>
            <person name="Chen J."/>
        </authorList>
    </citation>
    <scope>NUCLEOTIDE SEQUENCE [LARGE SCALE GENOMIC DNA]</scope>
    <source>
        <tissue evidence="5">Leaf</tissue>
    </source>
</reference>
<dbReference type="GO" id="GO:0046983">
    <property type="term" value="F:protein dimerization activity"/>
    <property type="evidence" value="ECO:0007669"/>
    <property type="project" value="InterPro"/>
</dbReference>
<sequence length="313" mass="34928">MGRRAISYHHLTRKLQGSCRRNQGQWGGVVFVLAERYDGEPSGGESGFSPGSFGPRIRRTHRVSSEACDVLKRAEGFNPRQWVNLDESLSSSSPLFCQRSPNLTLAPLCPAATTKPLPPAISQLSPPAQHSFFLSATPTRPSIKLLYGNLMGNMDEARKRKRREKLSQRFIALLAIVPGLKKMDKASVLGDAIKYLKQLQERVKILEEQTVKKRVESVVLVKRSQISADNDNSSSDENNLGGGRSDDEAALSEIEARVSDKDVLIRVHCEKQKGTGRDRETPPDCCQQQRHPLWEISSQYHHSCSGKSIHHRP</sequence>
<evidence type="ECO:0000256" key="2">
    <source>
        <dbReference type="ARBA" id="ARBA00023163"/>
    </source>
</evidence>
<dbReference type="SUPFAM" id="SSF47459">
    <property type="entry name" value="HLH, helix-loop-helix DNA-binding domain"/>
    <property type="match status" value="1"/>
</dbReference>
<gene>
    <name evidence="5" type="ORF">HUJ06_030168</name>
</gene>
<evidence type="ECO:0000256" key="1">
    <source>
        <dbReference type="ARBA" id="ARBA00023015"/>
    </source>
</evidence>
<dbReference type="SMART" id="SM00353">
    <property type="entry name" value="HLH"/>
    <property type="match status" value="1"/>
</dbReference>
<keyword evidence="2" id="KW-0804">Transcription</keyword>
<feature type="coiled-coil region" evidence="3">
    <location>
        <begin position="189"/>
        <end position="216"/>
    </location>
</feature>
<keyword evidence="6" id="KW-1185">Reference proteome</keyword>
<evidence type="ECO:0000256" key="3">
    <source>
        <dbReference type="SAM" id="Coils"/>
    </source>
</evidence>
<feature type="domain" description="BHLH" evidence="4">
    <location>
        <begin position="150"/>
        <end position="199"/>
    </location>
</feature>
<keyword evidence="3" id="KW-0175">Coiled coil</keyword>
<evidence type="ECO:0000313" key="6">
    <source>
        <dbReference type="Proteomes" id="UP000607653"/>
    </source>
</evidence>
<dbReference type="Pfam" id="PF00010">
    <property type="entry name" value="HLH"/>
    <property type="match status" value="1"/>
</dbReference>
<comment type="caution">
    <text evidence="5">The sequence shown here is derived from an EMBL/GenBank/DDBJ whole genome shotgun (WGS) entry which is preliminary data.</text>
</comment>
<organism evidence="5 6">
    <name type="scientific">Nelumbo nucifera</name>
    <name type="common">Sacred lotus</name>
    <dbReference type="NCBI Taxonomy" id="4432"/>
    <lineage>
        <taxon>Eukaryota</taxon>
        <taxon>Viridiplantae</taxon>
        <taxon>Streptophyta</taxon>
        <taxon>Embryophyta</taxon>
        <taxon>Tracheophyta</taxon>
        <taxon>Spermatophyta</taxon>
        <taxon>Magnoliopsida</taxon>
        <taxon>Proteales</taxon>
        <taxon>Nelumbonaceae</taxon>
        <taxon>Nelumbo</taxon>
    </lineage>
</organism>
<proteinExistence type="predicted"/>
<dbReference type="EMBL" id="DUZY01000002">
    <property type="protein sequence ID" value="DAD28700.1"/>
    <property type="molecule type" value="Genomic_DNA"/>
</dbReference>
<dbReference type="Proteomes" id="UP000607653">
    <property type="component" value="Unassembled WGS sequence"/>
</dbReference>
<dbReference type="InterPro" id="IPR011598">
    <property type="entry name" value="bHLH_dom"/>
</dbReference>
<keyword evidence="1" id="KW-0805">Transcription regulation</keyword>
<dbReference type="InterPro" id="IPR036638">
    <property type="entry name" value="HLH_DNA-bd_sf"/>
</dbReference>
<dbReference type="PANTHER" id="PTHR45959:SF2">
    <property type="entry name" value="BHLH TRANSCRIPTION FACTOR"/>
    <property type="match status" value="1"/>
</dbReference>
<dbReference type="InterPro" id="IPR052610">
    <property type="entry name" value="bHLH_transcription_regulator"/>
</dbReference>